<gene>
    <name evidence="2" type="ORF">K504DRAFT_466447</name>
</gene>
<dbReference type="EMBL" id="MU005769">
    <property type="protein sequence ID" value="KAF2710001.1"/>
    <property type="molecule type" value="Genomic_DNA"/>
</dbReference>
<feature type="compositionally biased region" description="Polar residues" evidence="1">
    <location>
        <begin position="40"/>
        <end position="56"/>
    </location>
</feature>
<evidence type="ECO:0000313" key="3">
    <source>
        <dbReference type="Proteomes" id="UP000799428"/>
    </source>
</evidence>
<name>A0A6G1KC34_9PLEO</name>
<organism evidence="2 3">
    <name type="scientific">Pleomassaria siparia CBS 279.74</name>
    <dbReference type="NCBI Taxonomy" id="1314801"/>
    <lineage>
        <taxon>Eukaryota</taxon>
        <taxon>Fungi</taxon>
        <taxon>Dikarya</taxon>
        <taxon>Ascomycota</taxon>
        <taxon>Pezizomycotina</taxon>
        <taxon>Dothideomycetes</taxon>
        <taxon>Pleosporomycetidae</taxon>
        <taxon>Pleosporales</taxon>
        <taxon>Pleomassariaceae</taxon>
        <taxon>Pleomassaria</taxon>
    </lineage>
</organism>
<feature type="compositionally biased region" description="Polar residues" evidence="1">
    <location>
        <begin position="1"/>
        <end position="11"/>
    </location>
</feature>
<protein>
    <submittedName>
        <fullName evidence="2">Uncharacterized protein</fullName>
    </submittedName>
</protein>
<reference evidence="2" key="1">
    <citation type="journal article" date="2020" name="Stud. Mycol.">
        <title>101 Dothideomycetes genomes: a test case for predicting lifestyles and emergence of pathogens.</title>
        <authorList>
            <person name="Haridas S."/>
            <person name="Albert R."/>
            <person name="Binder M."/>
            <person name="Bloem J."/>
            <person name="Labutti K."/>
            <person name="Salamov A."/>
            <person name="Andreopoulos B."/>
            <person name="Baker S."/>
            <person name="Barry K."/>
            <person name="Bills G."/>
            <person name="Bluhm B."/>
            <person name="Cannon C."/>
            <person name="Castanera R."/>
            <person name="Culley D."/>
            <person name="Daum C."/>
            <person name="Ezra D."/>
            <person name="Gonzalez J."/>
            <person name="Henrissat B."/>
            <person name="Kuo A."/>
            <person name="Liang C."/>
            <person name="Lipzen A."/>
            <person name="Lutzoni F."/>
            <person name="Magnuson J."/>
            <person name="Mondo S."/>
            <person name="Nolan M."/>
            <person name="Ohm R."/>
            <person name="Pangilinan J."/>
            <person name="Park H.-J."/>
            <person name="Ramirez L."/>
            <person name="Alfaro M."/>
            <person name="Sun H."/>
            <person name="Tritt A."/>
            <person name="Yoshinaga Y."/>
            <person name="Zwiers L.-H."/>
            <person name="Turgeon B."/>
            <person name="Goodwin S."/>
            <person name="Spatafora J."/>
            <person name="Crous P."/>
            <person name="Grigoriev I."/>
        </authorList>
    </citation>
    <scope>NUCLEOTIDE SEQUENCE</scope>
    <source>
        <strain evidence="2">CBS 279.74</strain>
    </source>
</reference>
<evidence type="ECO:0000313" key="2">
    <source>
        <dbReference type="EMBL" id="KAF2710001.1"/>
    </source>
</evidence>
<keyword evidence="3" id="KW-1185">Reference proteome</keyword>
<dbReference type="Proteomes" id="UP000799428">
    <property type="component" value="Unassembled WGS sequence"/>
</dbReference>
<dbReference type="AlphaFoldDB" id="A0A6G1KC34"/>
<evidence type="ECO:0000256" key="1">
    <source>
        <dbReference type="SAM" id="MobiDB-lite"/>
    </source>
</evidence>
<sequence>MSLSNQSNLSLPDQPPVASDWNSANSKTTSNNANAKRKVNQTNDITPWNFKTSTNGRNEKDSLIGLSDDALASGATWGDKERVSKRKK</sequence>
<proteinExistence type="predicted"/>
<accession>A0A6G1KC34</accession>
<dbReference type="OrthoDB" id="3913483at2759"/>
<feature type="region of interest" description="Disordered" evidence="1">
    <location>
        <begin position="1"/>
        <end position="62"/>
    </location>
</feature>
<feature type="compositionally biased region" description="Low complexity" evidence="1">
    <location>
        <begin position="22"/>
        <end position="34"/>
    </location>
</feature>